<proteinExistence type="predicted"/>
<keyword evidence="2" id="KW-1185">Reference proteome</keyword>
<name>A0A067SF51_GALM3</name>
<gene>
    <name evidence="1" type="ORF">GALMADRAFT_1158524</name>
</gene>
<dbReference type="Proteomes" id="UP000027222">
    <property type="component" value="Unassembled WGS sequence"/>
</dbReference>
<evidence type="ECO:0000313" key="2">
    <source>
        <dbReference type="Proteomes" id="UP000027222"/>
    </source>
</evidence>
<evidence type="ECO:0000313" key="1">
    <source>
        <dbReference type="EMBL" id="KDR66369.1"/>
    </source>
</evidence>
<accession>A0A067SF51</accession>
<dbReference type="EMBL" id="KL142424">
    <property type="protein sequence ID" value="KDR66369.1"/>
    <property type="molecule type" value="Genomic_DNA"/>
</dbReference>
<reference evidence="2" key="1">
    <citation type="journal article" date="2014" name="Proc. Natl. Acad. Sci. U.S.A.">
        <title>Extensive sampling of basidiomycete genomes demonstrates inadequacy of the white-rot/brown-rot paradigm for wood decay fungi.</title>
        <authorList>
            <person name="Riley R."/>
            <person name="Salamov A.A."/>
            <person name="Brown D.W."/>
            <person name="Nagy L.G."/>
            <person name="Floudas D."/>
            <person name="Held B.W."/>
            <person name="Levasseur A."/>
            <person name="Lombard V."/>
            <person name="Morin E."/>
            <person name="Otillar R."/>
            <person name="Lindquist E.A."/>
            <person name="Sun H."/>
            <person name="LaButti K.M."/>
            <person name="Schmutz J."/>
            <person name="Jabbour D."/>
            <person name="Luo H."/>
            <person name="Baker S.E."/>
            <person name="Pisabarro A.G."/>
            <person name="Walton J.D."/>
            <person name="Blanchette R.A."/>
            <person name="Henrissat B."/>
            <person name="Martin F."/>
            <person name="Cullen D."/>
            <person name="Hibbett D.S."/>
            <person name="Grigoriev I.V."/>
        </authorList>
    </citation>
    <scope>NUCLEOTIDE SEQUENCE [LARGE SCALE GENOMIC DNA]</scope>
    <source>
        <strain evidence="2">CBS 339.88</strain>
    </source>
</reference>
<dbReference type="HOGENOM" id="CLU_1758942_0_0_1"/>
<protein>
    <submittedName>
        <fullName evidence="1">Uncharacterized protein</fullName>
    </submittedName>
</protein>
<dbReference type="AlphaFoldDB" id="A0A067SF51"/>
<organism evidence="1 2">
    <name type="scientific">Galerina marginata (strain CBS 339.88)</name>
    <dbReference type="NCBI Taxonomy" id="685588"/>
    <lineage>
        <taxon>Eukaryota</taxon>
        <taxon>Fungi</taxon>
        <taxon>Dikarya</taxon>
        <taxon>Basidiomycota</taxon>
        <taxon>Agaricomycotina</taxon>
        <taxon>Agaricomycetes</taxon>
        <taxon>Agaricomycetidae</taxon>
        <taxon>Agaricales</taxon>
        <taxon>Agaricineae</taxon>
        <taxon>Strophariaceae</taxon>
        <taxon>Galerina</taxon>
    </lineage>
</organism>
<sequence>MCICTLHCLLSISRSPINHVLQVCSLYTNRALNAVNTDPYLSYQILKALKLEDSEILMCGPHRVNGALAFFTVRRTLSYQLQFLLTTRSSDVCLPLLFITGRIANDRIGCPLVCRRLFISKKGRNYMSIQKQFQHSATDNQCRPCTNH</sequence>